<dbReference type="PROSITE" id="PS00501">
    <property type="entry name" value="SPASE_I_1"/>
    <property type="match status" value="1"/>
</dbReference>
<comment type="catalytic activity">
    <reaction evidence="1 14">
        <text>Cleavage of hydrophobic, N-terminal signal or leader sequences from secreted and periplasmic proteins.</text>
        <dbReference type="EC" id="3.4.21.89"/>
    </reaction>
</comment>
<dbReference type="PRINTS" id="PR00728">
    <property type="entry name" value="SIGNALPTASE"/>
</dbReference>
<dbReference type="GO" id="GO:0005787">
    <property type="term" value="C:signal peptidase complex"/>
    <property type="evidence" value="ECO:0007669"/>
    <property type="project" value="UniProtKB-ARBA"/>
</dbReference>
<dbReference type="Proteomes" id="UP000827892">
    <property type="component" value="Chromosome X"/>
</dbReference>
<comment type="similarity">
    <text evidence="3 14">Belongs to the peptidase S26B family.</text>
</comment>
<dbReference type="Gene3D" id="2.10.109.10">
    <property type="entry name" value="Umud Fragment, subunit A"/>
    <property type="match status" value="1"/>
</dbReference>
<dbReference type="FunFam" id="2.10.109.10:FF:000003">
    <property type="entry name" value="Signal peptidase complex catalytic subunit SEC11"/>
    <property type="match status" value="1"/>
</dbReference>
<evidence type="ECO:0000256" key="1">
    <source>
        <dbReference type="ARBA" id="ARBA00000677"/>
    </source>
</evidence>
<keyword evidence="12 14" id="KW-0472">Membrane</keyword>
<evidence type="ECO:0000313" key="16">
    <source>
        <dbReference type="EMBL" id="ULT83968.1"/>
    </source>
</evidence>
<dbReference type="NCBIfam" id="TIGR02228">
    <property type="entry name" value="sigpep_I_arch"/>
    <property type="match status" value="1"/>
</dbReference>
<dbReference type="GO" id="GO:0009003">
    <property type="term" value="F:signal peptidase activity"/>
    <property type="evidence" value="ECO:0007669"/>
    <property type="project" value="UniProtKB-EC"/>
</dbReference>
<evidence type="ECO:0000259" key="15">
    <source>
        <dbReference type="Pfam" id="PF00717"/>
    </source>
</evidence>
<keyword evidence="11 14" id="KW-1133">Transmembrane helix</keyword>
<dbReference type="AlphaFoldDB" id="A0AAE8ZSM8"/>
<dbReference type="PANTHER" id="PTHR10806:SF6">
    <property type="entry name" value="SIGNAL PEPTIDASE COMPLEX CATALYTIC SUBUNIT SEC11"/>
    <property type="match status" value="1"/>
</dbReference>
<dbReference type="CDD" id="cd06530">
    <property type="entry name" value="S26_SPase_I"/>
    <property type="match status" value="1"/>
</dbReference>
<name>A0AAE8ZSM8_CAEBR</name>
<keyword evidence="6 14" id="KW-0645">Protease</keyword>
<evidence type="ECO:0000256" key="5">
    <source>
        <dbReference type="ARBA" id="ARBA00019685"/>
    </source>
</evidence>
<keyword evidence="10 14" id="KW-0735">Signal-anchor</keyword>
<gene>
    <name evidence="16" type="ORF">L3Y34_012934</name>
</gene>
<sequence>MNLFPNISIFNELRRMNIRELLYQSLNFGMVISTALIIWNALVVLTGSGSPVVVVLSGSMEPAFQRGDLLILTNDLDDPIRVGDITVFNIEGRPIPIVHRVIKVHEKSANDTKFLTKGDNNNVHDRSLYAEKQQWLKRSDVIGRVKGLIPYCGYMTILVNEVPYFKHILIGFMAIVTLLHREY</sequence>
<comment type="function">
    <text evidence="13">Catalytic component of the signal peptidase complex (SPC) which catalyzes the cleavage of N-terminal signal sequences from nascent proteins as they are translocated into the lumen of the endoplasmic reticulum. Specifically cleaves N-terminal signal peptides that contain a hydrophobic alpha-helix (h-region) shorter than 18-20 amino acids.</text>
</comment>
<evidence type="ECO:0000256" key="12">
    <source>
        <dbReference type="ARBA" id="ARBA00023136"/>
    </source>
</evidence>
<dbReference type="GO" id="GO:0006465">
    <property type="term" value="P:signal peptide processing"/>
    <property type="evidence" value="ECO:0007669"/>
    <property type="project" value="UniProtKB-UniRule"/>
</dbReference>
<evidence type="ECO:0000256" key="9">
    <source>
        <dbReference type="ARBA" id="ARBA00022824"/>
    </source>
</evidence>
<keyword evidence="8 14" id="KW-0378">Hydrolase</keyword>
<dbReference type="InterPro" id="IPR015927">
    <property type="entry name" value="Peptidase_S24_S26A/B/C"/>
</dbReference>
<dbReference type="GO" id="GO:0004252">
    <property type="term" value="F:serine-type endopeptidase activity"/>
    <property type="evidence" value="ECO:0007669"/>
    <property type="project" value="InterPro"/>
</dbReference>
<evidence type="ECO:0000256" key="10">
    <source>
        <dbReference type="ARBA" id="ARBA00022968"/>
    </source>
</evidence>
<evidence type="ECO:0000256" key="3">
    <source>
        <dbReference type="ARBA" id="ARBA00011035"/>
    </source>
</evidence>
<feature type="transmembrane region" description="Helical" evidence="14">
    <location>
        <begin position="21"/>
        <end position="42"/>
    </location>
</feature>
<feature type="domain" description="Peptidase S24/S26A/S26B/S26C" evidence="15">
    <location>
        <begin position="40"/>
        <end position="130"/>
    </location>
</feature>
<dbReference type="EC" id="3.4.21.89" evidence="4 14"/>
<evidence type="ECO:0000313" key="17">
    <source>
        <dbReference type="Proteomes" id="UP000827892"/>
    </source>
</evidence>
<protein>
    <recommendedName>
        <fullName evidence="5 14">Signal peptidase complex catalytic subunit SEC11</fullName>
        <ecNumber evidence="4 14">3.4.21.89</ecNumber>
    </recommendedName>
</protein>
<comment type="subcellular location">
    <subcellularLocation>
        <location evidence="2">Endoplasmic reticulum membrane</location>
        <topology evidence="2">Single-pass type II membrane protein</topology>
    </subcellularLocation>
</comment>
<dbReference type="PANTHER" id="PTHR10806">
    <property type="entry name" value="SIGNAL PEPTIDASE COMPLEX CATALYTIC SUBUNIT SEC11"/>
    <property type="match status" value="1"/>
</dbReference>
<dbReference type="InterPro" id="IPR019756">
    <property type="entry name" value="Pept_S26A_signal_pept_1_Ser-AS"/>
</dbReference>
<dbReference type="Pfam" id="PF00717">
    <property type="entry name" value="Peptidase_S24"/>
    <property type="match status" value="1"/>
</dbReference>
<dbReference type="SUPFAM" id="SSF51306">
    <property type="entry name" value="LexA/Signal peptidase"/>
    <property type="match status" value="1"/>
</dbReference>
<proteinExistence type="inferred from homology"/>
<dbReference type="InterPro" id="IPR036286">
    <property type="entry name" value="LexA/Signal_pep-like_sf"/>
</dbReference>
<reference evidence="16 17" key="1">
    <citation type="submission" date="2022-05" db="EMBL/GenBank/DDBJ databases">
        <title>Chromosome-level reference genomes for two strains of Caenorhabditis briggsae: an improved platform for comparative genomics.</title>
        <authorList>
            <person name="Stevens L."/>
            <person name="Andersen E.C."/>
        </authorList>
    </citation>
    <scope>NUCLEOTIDE SEQUENCE [LARGE SCALE GENOMIC DNA]</scope>
    <source>
        <strain evidence="16">QX1410_ONT</strain>
        <tissue evidence="16">Whole-organism</tissue>
    </source>
</reference>
<dbReference type="InterPro" id="IPR001733">
    <property type="entry name" value="Peptidase_S26B"/>
</dbReference>
<dbReference type="InterPro" id="IPR019533">
    <property type="entry name" value="Peptidase_S26"/>
</dbReference>
<dbReference type="EMBL" id="CP090896">
    <property type="protein sequence ID" value="ULT83968.1"/>
    <property type="molecule type" value="Genomic_DNA"/>
</dbReference>
<organism evidence="16 17">
    <name type="scientific">Caenorhabditis briggsae</name>
    <dbReference type="NCBI Taxonomy" id="6238"/>
    <lineage>
        <taxon>Eukaryota</taxon>
        <taxon>Metazoa</taxon>
        <taxon>Ecdysozoa</taxon>
        <taxon>Nematoda</taxon>
        <taxon>Chromadorea</taxon>
        <taxon>Rhabditida</taxon>
        <taxon>Rhabditina</taxon>
        <taxon>Rhabditomorpha</taxon>
        <taxon>Rhabditoidea</taxon>
        <taxon>Rhabditidae</taxon>
        <taxon>Peloderinae</taxon>
        <taxon>Caenorhabditis</taxon>
    </lineage>
</organism>
<keyword evidence="9 14" id="KW-0256">Endoplasmic reticulum</keyword>
<keyword evidence="7 14" id="KW-0812">Transmembrane</keyword>
<evidence type="ECO:0000256" key="2">
    <source>
        <dbReference type="ARBA" id="ARBA00004648"/>
    </source>
</evidence>
<accession>A0AAE8ZSM8</accession>
<evidence type="ECO:0000256" key="6">
    <source>
        <dbReference type="ARBA" id="ARBA00022670"/>
    </source>
</evidence>
<evidence type="ECO:0000256" key="11">
    <source>
        <dbReference type="ARBA" id="ARBA00022989"/>
    </source>
</evidence>
<evidence type="ECO:0000256" key="7">
    <source>
        <dbReference type="ARBA" id="ARBA00022692"/>
    </source>
</evidence>
<evidence type="ECO:0000256" key="8">
    <source>
        <dbReference type="ARBA" id="ARBA00022801"/>
    </source>
</evidence>
<evidence type="ECO:0000256" key="14">
    <source>
        <dbReference type="RuleBase" id="RU362047"/>
    </source>
</evidence>
<comment type="subunit">
    <text evidence="14">Component of the signal peptidase complex.</text>
</comment>
<evidence type="ECO:0000256" key="13">
    <source>
        <dbReference type="ARBA" id="ARBA00045533"/>
    </source>
</evidence>
<evidence type="ECO:0000256" key="4">
    <source>
        <dbReference type="ARBA" id="ARBA00013208"/>
    </source>
</evidence>